<feature type="transmembrane region" description="Helical" evidence="11">
    <location>
        <begin position="142"/>
        <end position="160"/>
    </location>
</feature>
<feature type="transmembrane region" description="Helical" evidence="11">
    <location>
        <begin position="102"/>
        <end position="122"/>
    </location>
</feature>
<gene>
    <name evidence="13" type="ORF">ACJMK2_026629</name>
</gene>
<dbReference type="Gene3D" id="1.20.1070.10">
    <property type="entry name" value="Rhodopsin 7-helix transmembrane proteins"/>
    <property type="match status" value="1"/>
</dbReference>
<keyword evidence="10" id="KW-0807">Transducer</keyword>
<evidence type="ECO:0000259" key="12">
    <source>
        <dbReference type="PROSITE" id="PS50262"/>
    </source>
</evidence>
<feature type="transmembrane region" description="Helical" evidence="11">
    <location>
        <begin position="231"/>
        <end position="255"/>
    </location>
</feature>
<evidence type="ECO:0000256" key="7">
    <source>
        <dbReference type="ARBA" id="ARBA00023157"/>
    </source>
</evidence>
<feature type="domain" description="G-protein coupled receptors family 1 profile" evidence="12">
    <location>
        <begin position="81"/>
        <end position="349"/>
    </location>
</feature>
<dbReference type="GO" id="GO:0004930">
    <property type="term" value="F:G protein-coupled receptor activity"/>
    <property type="evidence" value="ECO:0007669"/>
    <property type="project" value="UniProtKB-KW"/>
</dbReference>
<dbReference type="CDD" id="cd14993">
    <property type="entry name" value="7tmA_CCKR-like"/>
    <property type="match status" value="1"/>
</dbReference>
<evidence type="ECO:0000256" key="10">
    <source>
        <dbReference type="ARBA" id="ARBA00023224"/>
    </source>
</evidence>
<dbReference type="PANTHER" id="PTHR45695:SF9">
    <property type="entry name" value="LEUCOKININ RECEPTOR"/>
    <property type="match status" value="1"/>
</dbReference>
<keyword evidence="2" id="KW-1003">Cell membrane</keyword>
<dbReference type="AlphaFoldDB" id="A0ABD3XKE1"/>
<dbReference type="Pfam" id="PF00001">
    <property type="entry name" value="7tm_1"/>
    <property type="match status" value="1"/>
</dbReference>
<dbReference type="Proteomes" id="UP001634394">
    <property type="component" value="Unassembled WGS sequence"/>
</dbReference>
<dbReference type="PROSITE" id="PS50262">
    <property type="entry name" value="G_PROTEIN_RECEP_F1_2"/>
    <property type="match status" value="1"/>
</dbReference>
<evidence type="ECO:0000256" key="5">
    <source>
        <dbReference type="ARBA" id="ARBA00023040"/>
    </source>
</evidence>
<evidence type="ECO:0000313" key="13">
    <source>
        <dbReference type="EMBL" id="KAL3886649.1"/>
    </source>
</evidence>
<proteinExistence type="predicted"/>
<protein>
    <recommendedName>
        <fullName evidence="12">G-protein coupled receptors family 1 profile domain-containing protein</fullName>
    </recommendedName>
</protein>
<dbReference type="PRINTS" id="PR00358">
    <property type="entry name" value="BOMBESINR"/>
</dbReference>
<evidence type="ECO:0000256" key="2">
    <source>
        <dbReference type="ARBA" id="ARBA00022475"/>
    </source>
</evidence>
<feature type="transmembrane region" description="Helical" evidence="11">
    <location>
        <begin position="289"/>
        <end position="310"/>
    </location>
</feature>
<evidence type="ECO:0000256" key="3">
    <source>
        <dbReference type="ARBA" id="ARBA00022692"/>
    </source>
</evidence>
<dbReference type="GO" id="GO:0005886">
    <property type="term" value="C:plasma membrane"/>
    <property type="evidence" value="ECO:0007669"/>
    <property type="project" value="UniProtKB-SubCell"/>
</dbReference>
<evidence type="ECO:0000256" key="4">
    <source>
        <dbReference type="ARBA" id="ARBA00022989"/>
    </source>
</evidence>
<dbReference type="SMART" id="SM01381">
    <property type="entry name" value="7TM_GPCR_Srsx"/>
    <property type="match status" value="1"/>
</dbReference>
<evidence type="ECO:0000256" key="1">
    <source>
        <dbReference type="ARBA" id="ARBA00004651"/>
    </source>
</evidence>
<name>A0ABD3XKE1_SINWO</name>
<keyword evidence="6 11" id="KW-0472">Membrane</keyword>
<comment type="caution">
    <text evidence="13">The sequence shown here is derived from an EMBL/GenBank/DDBJ whole genome shotgun (WGS) entry which is preliminary data.</text>
</comment>
<feature type="transmembrane region" description="Helical" evidence="11">
    <location>
        <begin position="330"/>
        <end position="352"/>
    </location>
</feature>
<dbReference type="InterPro" id="IPR017452">
    <property type="entry name" value="GPCR_Rhodpsn_7TM"/>
</dbReference>
<keyword evidence="14" id="KW-1185">Reference proteome</keyword>
<keyword evidence="4 11" id="KW-1133">Transmembrane helix</keyword>
<dbReference type="EMBL" id="JBJQND010000002">
    <property type="protein sequence ID" value="KAL3886649.1"/>
    <property type="molecule type" value="Genomic_DNA"/>
</dbReference>
<organism evidence="13 14">
    <name type="scientific">Sinanodonta woodiana</name>
    <name type="common">Chinese pond mussel</name>
    <name type="synonym">Anodonta woodiana</name>
    <dbReference type="NCBI Taxonomy" id="1069815"/>
    <lineage>
        <taxon>Eukaryota</taxon>
        <taxon>Metazoa</taxon>
        <taxon>Spiralia</taxon>
        <taxon>Lophotrochozoa</taxon>
        <taxon>Mollusca</taxon>
        <taxon>Bivalvia</taxon>
        <taxon>Autobranchia</taxon>
        <taxon>Heteroconchia</taxon>
        <taxon>Palaeoheterodonta</taxon>
        <taxon>Unionida</taxon>
        <taxon>Unionoidea</taxon>
        <taxon>Unionidae</taxon>
        <taxon>Unioninae</taxon>
        <taxon>Sinanodonta</taxon>
    </lineage>
</organism>
<evidence type="ECO:0000313" key="14">
    <source>
        <dbReference type="Proteomes" id="UP001634394"/>
    </source>
</evidence>
<dbReference type="SUPFAM" id="SSF81321">
    <property type="entry name" value="Family A G protein-coupled receptor-like"/>
    <property type="match status" value="1"/>
</dbReference>
<keyword evidence="7" id="KW-1015">Disulfide bond</keyword>
<keyword evidence="8" id="KW-0675">Receptor</keyword>
<keyword evidence="3 11" id="KW-0812">Transmembrane</keyword>
<sequence>MELGNLSVRFNLLHPMHRSNVTGSFSSSNSSIYFPILHEYDAWDPDAVAKAFQADLYTYQNPFFIALILFYGIVFIVGIVGNVSVILVIVRFKHMRTLTNVFLMNLTVSDILVVCVCIPVTLGNCVYRDWIYGEIMCKITPFIQGTAIGVSVLSLLSISISRYCAINRPLTAKIIFSKRNVYLNLTGIWIISMATCSPLLVVNTVETSGFPGIFVTHICVEKWNTNKDRDVYNMFIFCILFVWPFTLMTIAYIRVGMILWNGDSRLFTESNQHRRNNVLLQRRRSVKMLICVVTLFGISWLPYYSVNIWIDQNRQSMMGTKTMSMVTEYIYPIVLLLGLSNSSVNPICYCFFSKSFRKGFIRLFCPRVIRRCGATFSIKSSADESIETAIL</sequence>
<dbReference type="PANTHER" id="PTHR45695">
    <property type="entry name" value="LEUCOKININ RECEPTOR-RELATED"/>
    <property type="match status" value="1"/>
</dbReference>
<accession>A0ABD3XKE1</accession>
<comment type="subcellular location">
    <subcellularLocation>
        <location evidence="1">Cell membrane</location>
        <topology evidence="1">Multi-pass membrane protein</topology>
    </subcellularLocation>
</comment>
<dbReference type="InterPro" id="IPR000276">
    <property type="entry name" value="GPCR_Rhodpsn"/>
</dbReference>
<evidence type="ECO:0000256" key="9">
    <source>
        <dbReference type="ARBA" id="ARBA00023180"/>
    </source>
</evidence>
<dbReference type="InterPro" id="IPR001556">
    <property type="entry name" value="Bombsn_rcpt-like"/>
</dbReference>
<feature type="transmembrane region" description="Helical" evidence="11">
    <location>
        <begin position="181"/>
        <end position="201"/>
    </location>
</feature>
<feature type="transmembrane region" description="Helical" evidence="11">
    <location>
        <begin position="63"/>
        <end position="90"/>
    </location>
</feature>
<reference evidence="13 14" key="1">
    <citation type="submission" date="2024-11" db="EMBL/GenBank/DDBJ databases">
        <title>Chromosome-level genome assembly of the freshwater bivalve Anodonta woodiana.</title>
        <authorList>
            <person name="Chen X."/>
        </authorList>
    </citation>
    <scope>NUCLEOTIDE SEQUENCE [LARGE SCALE GENOMIC DNA]</scope>
    <source>
        <strain evidence="13">MN2024</strain>
        <tissue evidence="13">Gills</tissue>
    </source>
</reference>
<evidence type="ECO:0000256" key="11">
    <source>
        <dbReference type="SAM" id="Phobius"/>
    </source>
</evidence>
<evidence type="ECO:0000256" key="6">
    <source>
        <dbReference type="ARBA" id="ARBA00023136"/>
    </source>
</evidence>
<evidence type="ECO:0000256" key="8">
    <source>
        <dbReference type="ARBA" id="ARBA00023170"/>
    </source>
</evidence>
<keyword evidence="9" id="KW-0325">Glycoprotein</keyword>
<dbReference type="PRINTS" id="PR00237">
    <property type="entry name" value="GPCRRHODOPSN"/>
</dbReference>
<keyword evidence="5" id="KW-0297">G-protein coupled receptor</keyword>